<gene>
    <name evidence="1" type="ORF">D7Z26_06805</name>
</gene>
<dbReference type="EMBL" id="RBZM01000004">
    <property type="protein sequence ID" value="RKP54943.1"/>
    <property type="molecule type" value="Genomic_DNA"/>
</dbReference>
<dbReference type="AlphaFoldDB" id="A0A494Y0T3"/>
<sequence length="148" mass="16776">MARINLSINDDLFELLSNDAGRHNCTVNVYLISLIEGLYLQDPFDYEAALSKLIAEAKIRPLNAEFILFDLPSFKEICIAKAENANLKPSMVRARLGKSFNKLVEKKMVGSVRRVRNEDGSLKFISSTAVFIRKAEEDLEDAMHRIDK</sequence>
<reference evidence="1 2" key="1">
    <citation type="submission" date="2018-10" db="EMBL/GenBank/DDBJ databases">
        <title>Cohnella sp. M2MS4P-1, whole genome shotgun sequence.</title>
        <authorList>
            <person name="Tuo L."/>
        </authorList>
    </citation>
    <scope>NUCLEOTIDE SEQUENCE [LARGE SCALE GENOMIC DNA]</scope>
    <source>
        <strain evidence="1 2">M2MS4P-1</strain>
    </source>
</reference>
<comment type="caution">
    <text evidence="1">The sequence shown here is derived from an EMBL/GenBank/DDBJ whole genome shotgun (WGS) entry which is preliminary data.</text>
</comment>
<dbReference type="OrthoDB" id="2001471at2"/>
<evidence type="ECO:0000313" key="1">
    <source>
        <dbReference type="EMBL" id="RKP54943.1"/>
    </source>
</evidence>
<protein>
    <submittedName>
        <fullName evidence="1">Uncharacterized protein</fullName>
    </submittedName>
</protein>
<organism evidence="1 2">
    <name type="scientific">Cohnella endophytica</name>
    <dbReference type="NCBI Taxonomy" id="2419778"/>
    <lineage>
        <taxon>Bacteria</taxon>
        <taxon>Bacillati</taxon>
        <taxon>Bacillota</taxon>
        <taxon>Bacilli</taxon>
        <taxon>Bacillales</taxon>
        <taxon>Paenibacillaceae</taxon>
        <taxon>Cohnella</taxon>
    </lineage>
</organism>
<accession>A0A494Y0T3</accession>
<dbReference type="RefSeq" id="WP_120975322.1">
    <property type="nucleotide sequence ID" value="NZ_RBZM01000004.1"/>
</dbReference>
<keyword evidence="2" id="KW-1185">Reference proteome</keyword>
<proteinExistence type="predicted"/>
<name>A0A494Y0T3_9BACL</name>
<evidence type="ECO:0000313" key="2">
    <source>
        <dbReference type="Proteomes" id="UP000282076"/>
    </source>
</evidence>
<dbReference type="Proteomes" id="UP000282076">
    <property type="component" value="Unassembled WGS sequence"/>
</dbReference>